<dbReference type="AlphaFoldDB" id="A0A8S9TUT0"/>
<evidence type="ECO:0000256" key="1">
    <source>
        <dbReference type="SAM" id="MobiDB-lite"/>
    </source>
</evidence>
<evidence type="ECO:0000313" key="3">
    <source>
        <dbReference type="Proteomes" id="UP000704712"/>
    </source>
</evidence>
<organism evidence="2 3">
    <name type="scientific">Phytophthora infestans</name>
    <name type="common">Potato late blight agent</name>
    <name type="synonym">Botrytis infestans</name>
    <dbReference type="NCBI Taxonomy" id="4787"/>
    <lineage>
        <taxon>Eukaryota</taxon>
        <taxon>Sar</taxon>
        <taxon>Stramenopiles</taxon>
        <taxon>Oomycota</taxon>
        <taxon>Peronosporomycetes</taxon>
        <taxon>Peronosporales</taxon>
        <taxon>Peronosporaceae</taxon>
        <taxon>Phytophthora</taxon>
    </lineage>
</organism>
<evidence type="ECO:0000313" key="2">
    <source>
        <dbReference type="EMBL" id="KAF4130757.1"/>
    </source>
</evidence>
<dbReference type="Proteomes" id="UP000704712">
    <property type="component" value="Unassembled WGS sequence"/>
</dbReference>
<sequence length="136" mass="14490">MFRASVDESSGDPLHDECYDASRAVDMIDSGRTVSEESRGERPQAGIVSTHPLATLVGRDVEDRLAYACGTQREGEFIEYSPTSPQDDEDGDERGASGLPVVHRVLAVASNGGAEAVPADEIAWILDSRAQVNVTG</sequence>
<feature type="region of interest" description="Disordered" evidence="1">
    <location>
        <begin position="28"/>
        <end position="47"/>
    </location>
</feature>
<dbReference type="EMBL" id="JAACNO010002805">
    <property type="protein sequence ID" value="KAF4130757.1"/>
    <property type="molecule type" value="Genomic_DNA"/>
</dbReference>
<accession>A0A8S9TUT0</accession>
<gene>
    <name evidence="2" type="ORF">GN958_ATG20062</name>
</gene>
<feature type="region of interest" description="Disordered" evidence="1">
    <location>
        <begin position="75"/>
        <end position="97"/>
    </location>
</feature>
<reference evidence="2" key="1">
    <citation type="submission" date="2020-03" db="EMBL/GenBank/DDBJ databases">
        <title>Hybrid Assembly of Korean Phytophthora infestans isolates.</title>
        <authorList>
            <person name="Prokchorchik M."/>
            <person name="Lee Y."/>
            <person name="Seo J."/>
            <person name="Cho J.-H."/>
            <person name="Park Y.-E."/>
            <person name="Jang D.-C."/>
            <person name="Im J.-S."/>
            <person name="Choi J.-G."/>
            <person name="Park H.-J."/>
            <person name="Lee G.-B."/>
            <person name="Lee Y.-G."/>
            <person name="Hong S.-Y."/>
            <person name="Cho K."/>
            <person name="Sohn K.H."/>
        </authorList>
    </citation>
    <scope>NUCLEOTIDE SEQUENCE</scope>
    <source>
        <strain evidence="2">KR_2_A2</strain>
    </source>
</reference>
<proteinExistence type="predicted"/>
<protein>
    <submittedName>
        <fullName evidence="2">Uncharacterized protein</fullName>
    </submittedName>
</protein>
<comment type="caution">
    <text evidence="2">The sequence shown here is derived from an EMBL/GenBank/DDBJ whole genome shotgun (WGS) entry which is preliminary data.</text>
</comment>
<feature type="region of interest" description="Disordered" evidence="1">
    <location>
        <begin position="1"/>
        <end position="22"/>
    </location>
</feature>
<name>A0A8S9TUT0_PHYIN</name>